<protein>
    <recommendedName>
        <fullName evidence="4">PH domain-containing protein</fullName>
    </recommendedName>
</protein>
<feature type="transmembrane region" description="Helical" evidence="1">
    <location>
        <begin position="209"/>
        <end position="228"/>
    </location>
</feature>
<evidence type="ECO:0000313" key="3">
    <source>
        <dbReference type="Proteomes" id="UP000198280"/>
    </source>
</evidence>
<feature type="transmembrane region" description="Helical" evidence="1">
    <location>
        <begin position="48"/>
        <end position="66"/>
    </location>
</feature>
<proteinExistence type="predicted"/>
<keyword evidence="3" id="KW-1185">Reference proteome</keyword>
<evidence type="ECO:0000313" key="2">
    <source>
        <dbReference type="EMBL" id="SNT59775.1"/>
    </source>
</evidence>
<dbReference type="Proteomes" id="UP000198280">
    <property type="component" value="Unassembled WGS sequence"/>
</dbReference>
<evidence type="ECO:0000256" key="1">
    <source>
        <dbReference type="SAM" id="Phobius"/>
    </source>
</evidence>
<sequence>MEFTVERTLRRRGRRFFVWGIIVTAVALVWLADLETNGRTTAGSDSTMAAWFVLFLSVVSVFRGWGDLRKAKRPFRLRVDEFGITLHDTELAWEQIDAVSLWHTPNTSESVDEFPASPKSRLTLWTAPGVTLRRKADRTFGDDRTRYTLVECKDLDQSVSELTAALAAHAGARFETAPRSVRPPIPVTVSGPERNVPGGEQVFADARQAGTWALVWAGAAAVCMFSFWELMISHTAEGVGAVIGLCSLGGAVACWPLAGRSLLRWHRPLRLRIGPSGIGMREFTEEEQYFSWAQVAAVTVGPRHPGSRDTRPWVVVWPLPGTATNLPHSYLLDGHQAYALVRLDRLPGGAEAVVPVIRAYAGERYTETA</sequence>
<feature type="transmembrane region" description="Helical" evidence="1">
    <location>
        <begin position="16"/>
        <end position="32"/>
    </location>
</feature>
<dbReference type="OrthoDB" id="4201806at2"/>
<dbReference type="EMBL" id="FZOF01000057">
    <property type="protein sequence ID" value="SNT59775.1"/>
    <property type="molecule type" value="Genomic_DNA"/>
</dbReference>
<reference evidence="2 3" key="1">
    <citation type="submission" date="2017-06" db="EMBL/GenBank/DDBJ databases">
        <authorList>
            <person name="Kim H.J."/>
            <person name="Triplett B.A."/>
        </authorList>
    </citation>
    <scope>NUCLEOTIDE SEQUENCE [LARGE SCALE GENOMIC DNA]</scope>
    <source>
        <strain evidence="2 3">CGMCC 4.1858</strain>
    </source>
</reference>
<gene>
    <name evidence="2" type="ORF">SAMN05216252_15721</name>
</gene>
<evidence type="ECO:0008006" key="4">
    <source>
        <dbReference type="Google" id="ProtNLM"/>
    </source>
</evidence>
<dbReference type="AlphaFoldDB" id="A0A239NY66"/>
<dbReference type="RefSeq" id="WP_089229393.1">
    <property type="nucleotide sequence ID" value="NZ_FZOF01000057.1"/>
</dbReference>
<keyword evidence="1" id="KW-0812">Transmembrane</keyword>
<name>A0A239NY66_9ACTN</name>
<keyword evidence="1" id="KW-0472">Membrane</keyword>
<keyword evidence="1" id="KW-1133">Transmembrane helix</keyword>
<organism evidence="2 3">
    <name type="scientific">Actinacidiphila glaucinigra</name>
    <dbReference type="NCBI Taxonomy" id="235986"/>
    <lineage>
        <taxon>Bacteria</taxon>
        <taxon>Bacillati</taxon>
        <taxon>Actinomycetota</taxon>
        <taxon>Actinomycetes</taxon>
        <taxon>Kitasatosporales</taxon>
        <taxon>Streptomycetaceae</taxon>
        <taxon>Actinacidiphila</taxon>
    </lineage>
</organism>
<accession>A0A239NY66</accession>
<feature type="transmembrane region" description="Helical" evidence="1">
    <location>
        <begin position="240"/>
        <end position="263"/>
    </location>
</feature>